<dbReference type="AlphaFoldDB" id="A0A4Y7T094"/>
<name>A0A4Y7T094_COPMI</name>
<keyword evidence="1" id="KW-0732">Signal</keyword>
<dbReference type="EMBL" id="QPFP01000039">
    <property type="protein sequence ID" value="TEB27535.1"/>
    <property type="molecule type" value="Genomic_DNA"/>
</dbReference>
<feature type="chain" id="PRO_5021201640" evidence="1">
    <location>
        <begin position="21"/>
        <end position="479"/>
    </location>
</feature>
<dbReference type="Proteomes" id="UP000298030">
    <property type="component" value="Unassembled WGS sequence"/>
</dbReference>
<sequence length="479" mass="49192">MLPMLGALALLLSASWNALGMPTTDDLILGDPHFTSLPNAIALNSTLDPSQGGSTTSTTTSTPPLVCPMGGPCPSCGPGSTIFFTKTGNSCPWCTCGPIQSTTHTPTTTVTTKPPSGCPTHLPCSTCPPGETAATTTKTAGQCPQCFCVPTATPTNTCLPPPTGKECPWCTCVPNPSTVPTPTPTPTITTTKCIYPPCPTCPPGQPCPPYVCEPICFPDPPPTPFPTPTTFTITQPPIPVSPPPGASCGTPTCTGTCPPYSQITTTRAGTVGTECPYCTCVAYPTNTTASPPIDPTTVIPPTNCPTFSCPGCGPNSYITQTRPAPTACPQCAHALPRLRAHSCGPNSYITQTRPAPTACPQCACVVYPTPTASTPTACPTFSCPGCGPNSYITQTRPAPTACPQCACIPYPTPPTTPSGTPLITTPVPNIPPVVIDPTDFPCPTLSCPGCGPNSYITQTKTVWTECPHCTCVAYATPTP</sequence>
<protein>
    <submittedName>
        <fullName evidence="2">Uncharacterized protein</fullName>
    </submittedName>
</protein>
<dbReference type="OrthoDB" id="3121357at2759"/>
<reference evidence="2 3" key="1">
    <citation type="journal article" date="2019" name="Nat. Ecol. Evol.">
        <title>Megaphylogeny resolves global patterns of mushroom evolution.</title>
        <authorList>
            <person name="Varga T."/>
            <person name="Krizsan K."/>
            <person name="Foldi C."/>
            <person name="Dima B."/>
            <person name="Sanchez-Garcia M."/>
            <person name="Sanchez-Ramirez S."/>
            <person name="Szollosi G.J."/>
            <person name="Szarkandi J.G."/>
            <person name="Papp V."/>
            <person name="Albert L."/>
            <person name="Andreopoulos W."/>
            <person name="Angelini C."/>
            <person name="Antonin V."/>
            <person name="Barry K.W."/>
            <person name="Bougher N.L."/>
            <person name="Buchanan P."/>
            <person name="Buyck B."/>
            <person name="Bense V."/>
            <person name="Catcheside P."/>
            <person name="Chovatia M."/>
            <person name="Cooper J."/>
            <person name="Damon W."/>
            <person name="Desjardin D."/>
            <person name="Finy P."/>
            <person name="Geml J."/>
            <person name="Haridas S."/>
            <person name="Hughes K."/>
            <person name="Justo A."/>
            <person name="Karasinski D."/>
            <person name="Kautmanova I."/>
            <person name="Kiss B."/>
            <person name="Kocsube S."/>
            <person name="Kotiranta H."/>
            <person name="LaButti K.M."/>
            <person name="Lechner B.E."/>
            <person name="Liimatainen K."/>
            <person name="Lipzen A."/>
            <person name="Lukacs Z."/>
            <person name="Mihaltcheva S."/>
            <person name="Morgado L.N."/>
            <person name="Niskanen T."/>
            <person name="Noordeloos M.E."/>
            <person name="Ohm R.A."/>
            <person name="Ortiz-Santana B."/>
            <person name="Ovrebo C."/>
            <person name="Racz N."/>
            <person name="Riley R."/>
            <person name="Savchenko A."/>
            <person name="Shiryaev A."/>
            <person name="Soop K."/>
            <person name="Spirin V."/>
            <person name="Szebenyi C."/>
            <person name="Tomsovsky M."/>
            <person name="Tulloss R.E."/>
            <person name="Uehling J."/>
            <person name="Grigoriev I.V."/>
            <person name="Vagvolgyi C."/>
            <person name="Papp T."/>
            <person name="Martin F.M."/>
            <person name="Miettinen O."/>
            <person name="Hibbett D.S."/>
            <person name="Nagy L.G."/>
        </authorList>
    </citation>
    <scope>NUCLEOTIDE SEQUENCE [LARGE SCALE GENOMIC DNA]</scope>
    <source>
        <strain evidence="2 3">FP101781</strain>
    </source>
</reference>
<proteinExistence type="predicted"/>
<evidence type="ECO:0000256" key="1">
    <source>
        <dbReference type="SAM" id="SignalP"/>
    </source>
</evidence>
<evidence type="ECO:0000313" key="2">
    <source>
        <dbReference type="EMBL" id="TEB27535.1"/>
    </source>
</evidence>
<gene>
    <name evidence="2" type="ORF">FA13DRAFT_1712459</name>
</gene>
<feature type="signal peptide" evidence="1">
    <location>
        <begin position="1"/>
        <end position="20"/>
    </location>
</feature>
<evidence type="ECO:0000313" key="3">
    <source>
        <dbReference type="Proteomes" id="UP000298030"/>
    </source>
</evidence>
<comment type="caution">
    <text evidence="2">The sequence shown here is derived from an EMBL/GenBank/DDBJ whole genome shotgun (WGS) entry which is preliminary data.</text>
</comment>
<organism evidence="2 3">
    <name type="scientific">Coprinellus micaceus</name>
    <name type="common">Glistening ink-cap mushroom</name>
    <name type="synonym">Coprinus micaceus</name>
    <dbReference type="NCBI Taxonomy" id="71717"/>
    <lineage>
        <taxon>Eukaryota</taxon>
        <taxon>Fungi</taxon>
        <taxon>Dikarya</taxon>
        <taxon>Basidiomycota</taxon>
        <taxon>Agaricomycotina</taxon>
        <taxon>Agaricomycetes</taxon>
        <taxon>Agaricomycetidae</taxon>
        <taxon>Agaricales</taxon>
        <taxon>Agaricineae</taxon>
        <taxon>Psathyrellaceae</taxon>
        <taxon>Coprinellus</taxon>
    </lineage>
</organism>
<keyword evidence="3" id="KW-1185">Reference proteome</keyword>
<dbReference type="PRINTS" id="PR01217">
    <property type="entry name" value="PRICHEXTENSN"/>
</dbReference>
<accession>A0A4Y7T094</accession>
<dbReference type="STRING" id="71717.A0A4Y7T094"/>